<dbReference type="GO" id="GO:0005886">
    <property type="term" value="C:plasma membrane"/>
    <property type="evidence" value="ECO:0007669"/>
    <property type="project" value="UniProtKB-SubCell"/>
</dbReference>
<dbReference type="GO" id="GO:0098719">
    <property type="term" value="P:sodium ion import across plasma membrane"/>
    <property type="evidence" value="ECO:0007669"/>
    <property type="project" value="TreeGrafter"/>
</dbReference>
<reference evidence="14 15" key="1">
    <citation type="journal article" date="2014" name="Int. J. Syst. Evol. Microbiol.">
        <title>Complete genome sequence of Corynebacterium casei LMG S-19264T (=DSM 44701T), isolated from a smear-ripened cheese.</title>
        <authorList>
            <consortium name="US DOE Joint Genome Institute (JGI-PGF)"/>
            <person name="Walter F."/>
            <person name="Albersmeier A."/>
            <person name="Kalinowski J."/>
            <person name="Ruckert C."/>
        </authorList>
    </citation>
    <scope>NUCLEOTIDE SEQUENCE [LARGE SCALE GENOMIC DNA]</scope>
    <source>
        <strain evidence="14 15">KCTC 23968</strain>
    </source>
</reference>
<evidence type="ECO:0000256" key="8">
    <source>
        <dbReference type="ARBA" id="ARBA00023053"/>
    </source>
</evidence>
<evidence type="ECO:0000256" key="3">
    <source>
        <dbReference type="ARBA" id="ARBA00022448"/>
    </source>
</evidence>
<organism evidence="14 15">
    <name type="scientific">Litorimonas cladophorae</name>
    <dbReference type="NCBI Taxonomy" id="1220491"/>
    <lineage>
        <taxon>Bacteria</taxon>
        <taxon>Pseudomonadati</taxon>
        <taxon>Pseudomonadota</taxon>
        <taxon>Alphaproteobacteria</taxon>
        <taxon>Maricaulales</taxon>
        <taxon>Robiginitomaculaceae</taxon>
    </lineage>
</organism>
<keyword evidence="5" id="KW-1003">Cell membrane</keyword>
<feature type="transmembrane region" description="Helical" evidence="12">
    <location>
        <begin position="347"/>
        <end position="370"/>
    </location>
</feature>
<feature type="transmembrane region" description="Helical" evidence="12">
    <location>
        <begin position="32"/>
        <end position="53"/>
    </location>
</feature>
<sequence length="445" mass="46888">MLSLFEIAALLLVLSAGLSWVNRAYLKLPHTIGLLVMALFTSFILMALEAMVPNLGLTDSVQSALGQIDFNETLMKGMLGFLLFAGALHVDLGKLRASKWAIGSMATFGVVLSTFIVGTGFWGLAKVFGIDLPFIWALVFGSLISPTDPIAVLSILKTVKMPKSLETKIAGESLFNDGVGVVVFTLILAIATGGAGAHAMFGEFQLAGPIMAAAPAGGAIGILDVIELFVVDALGGAILGALAGWITYRMMARIDEHAIEILISLACVAGTYALAQRIEILGHHLSGPIAVVVAGLMIGNKGASVAMSEHTQQYLFGFWEMIDEILNSVLFLLIGLEILVLGLVPEYAFIGAVAIPLVLLARLCAVYVPMKVIGTFKTFTKGAVPVLTWGGVRGGISVALALSLPDNEYKPLILTATYAVVVFSIIVQGLTIKKLVESQVDTSVS</sequence>
<evidence type="ECO:0000259" key="13">
    <source>
        <dbReference type="Pfam" id="PF00999"/>
    </source>
</evidence>
<keyword evidence="10 12" id="KW-0472">Membrane</keyword>
<evidence type="ECO:0000256" key="7">
    <source>
        <dbReference type="ARBA" id="ARBA00022989"/>
    </source>
</evidence>
<dbReference type="PANTHER" id="PTHR10110:SF195">
    <property type="entry name" value="NA(+)_H(+) ANTIPORTER NHAS2"/>
    <property type="match status" value="1"/>
</dbReference>
<feature type="transmembrane region" description="Helical" evidence="12">
    <location>
        <begin position="73"/>
        <end position="90"/>
    </location>
</feature>
<dbReference type="InterPro" id="IPR018422">
    <property type="entry name" value="Cation/H_exchanger_CPA1"/>
</dbReference>
<evidence type="ECO:0000256" key="5">
    <source>
        <dbReference type="ARBA" id="ARBA00022475"/>
    </source>
</evidence>
<comment type="similarity">
    <text evidence="2">Belongs to the monovalent cation:proton antiporter 1 (CPA1) transporter (TC 2.A.36) family.</text>
</comment>
<evidence type="ECO:0000256" key="4">
    <source>
        <dbReference type="ARBA" id="ARBA00022449"/>
    </source>
</evidence>
<comment type="subcellular location">
    <subcellularLocation>
        <location evidence="1">Cell membrane</location>
        <topology evidence="1">Multi-pass membrane protein</topology>
    </subcellularLocation>
</comment>
<evidence type="ECO:0000256" key="11">
    <source>
        <dbReference type="ARBA" id="ARBA00023201"/>
    </source>
</evidence>
<feature type="transmembrane region" description="Helical" evidence="12">
    <location>
        <begin position="102"/>
        <end position="122"/>
    </location>
</feature>
<feature type="transmembrane region" description="Helical" evidence="12">
    <location>
        <begin position="382"/>
        <end position="405"/>
    </location>
</feature>
<name>A0A918NBV8_9PROT</name>
<feature type="transmembrane region" description="Helical" evidence="12">
    <location>
        <begin position="321"/>
        <end position="341"/>
    </location>
</feature>
<evidence type="ECO:0000256" key="10">
    <source>
        <dbReference type="ARBA" id="ARBA00023136"/>
    </source>
</evidence>
<protein>
    <submittedName>
        <fullName evidence="14">Sodium:proton antiporter</fullName>
    </submittedName>
</protein>
<dbReference type="EMBL" id="BMYV01000001">
    <property type="protein sequence ID" value="GGX56523.1"/>
    <property type="molecule type" value="Genomic_DNA"/>
</dbReference>
<keyword evidence="3" id="KW-0813">Transport</keyword>
<comment type="caution">
    <text evidence="14">The sequence shown here is derived from an EMBL/GenBank/DDBJ whole genome shotgun (WGS) entry which is preliminary data.</text>
</comment>
<dbReference type="InterPro" id="IPR006153">
    <property type="entry name" value="Cation/H_exchanger_TM"/>
</dbReference>
<evidence type="ECO:0000313" key="14">
    <source>
        <dbReference type="EMBL" id="GGX56523.1"/>
    </source>
</evidence>
<dbReference type="GO" id="GO:0015385">
    <property type="term" value="F:sodium:proton antiporter activity"/>
    <property type="evidence" value="ECO:0007669"/>
    <property type="project" value="InterPro"/>
</dbReference>
<feature type="transmembrane region" description="Helical" evidence="12">
    <location>
        <begin position="258"/>
        <end position="275"/>
    </location>
</feature>
<feature type="transmembrane region" description="Helical" evidence="12">
    <location>
        <begin position="221"/>
        <end position="246"/>
    </location>
</feature>
<keyword evidence="11" id="KW-0739">Sodium transport</keyword>
<dbReference type="Pfam" id="PF00999">
    <property type="entry name" value="Na_H_Exchanger"/>
    <property type="match status" value="1"/>
</dbReference>
<dbReference type="PANTHER" id="PTHR10110">
    <property type="entry name" value="SODIUM/HYDROGEN EXCHANGER"/>
    <property type="match status" value="1"/>
</dbReference>
<dbReference type="GO" id="GO:0015386">
    <property type="term" value="F:potassium:proton antiporter activity"/>
    <property type="evidence" value="ECO:0007669"/>
    <property type="project" value="TreeGrafter"/>
</dbReference>
<dbReference type="GO" id="GO:0051453">
    <property type="term" value="P:regulation of intracellular pH"/>
    <property type="evidence" value="ECO:0007669"/>
    <property type="project" value="TreeGrafter"/>
</dbReference>
<accession>A0A918NBV8</accession>
<keyword evidence="6 12" id="KW-0812">Transmembrane</keyword>
<evidence type="ECO:0000256" key="9">
    <source>
        <dbReference type="ARBA" id="ARBA00023065"/>
    </source>
</evidence>
<keyword evidence="15" id="KW-1185">Reference proteome</keyword>
<dbReference type="Gene3D" id="6.10.140.1330">
    <property type="match status" value="1"/>
</dbReference>
<keyword evidence="4" id="KW-0050">Antiport</keyword>
<dbReference type="RefSeq" id="WP_189580013.1">
    <property type="nucleotide sequence ID" value="NZ_BMYV01000001.1"/>
</dbReference>
<evidence type="ECO:0000256" key="6">
    <source>
        <dbReference type="ARBA" id="ARBA00022692"/>
    </source>
</evidence>
<evidence type="ECO:0000313" key="15">
    <source>
        <dbReference type="Proteomes" id="UP000600865"/>
    </source>
</evidence>
<feature type="domain" description="Cation/H+ exchanger transmembrane" evidence="13">
    <location>
        <begin position="13"/>
        <end position="436"/>
    </location>
</feature>
<keyword evidence="9" id="KW-0406">Ion transport</keyword>
<keyword evidence="7 12" id="KW-1133">Transmembrane helix</keyword>
<evidence type="ECO:0000256" key="1">
    <source>
        <dbReference type="ARBA" id="ARBA00004651"/>
    </source>
</evidence>
<evidence type="ECO:0000256" key="12">
    <source>
        <dbReference type="SAM" id="Phobius"/>
    </source>
</evidence>
<feature type="transmembrane region" description="Helical" evidence="12">
    <location>
        <begin position="177"/>
        <end position="201"/>
    </location>
</feature>
<keyword evidence="8" id="KW-0915">Sodium</keyword>
<evidence type="ECO:0000256" key="2">
    <source>
        <dbReference type="ARBA" id="ARBA00007367"/>
    </source>
</evidence>
<dbReference type="Proteomes" id="UP000600865">
    <property type="component" value="Unassembled WGS sequence"/>
</dbReference>
<feature type="transmembrane region" description="Helical" evidence="12">
    <location>
        <begin position="134"/>
        <end position="156"/>
    </location>
</feature>
<feature type="transmembrane region" description="Helical" evidence="12">
    <location>
        <begin position="6"/>
        <end position="25"/>
    </location>
</feature>
<proteinExistence type="inferred from homology"/>
<dbReference type="AlphaFoldDB" id="A0A918NBV8"/>
<gene>
    <name evidence="14" type="ORF">GCM10011309_01650</name>
</gene>
<feature type="transmembrane region" description="Helical" evidence="12">
    <location>
        <begin position="281"/>
        <end position="300"/>
    </location>
</feature>
<feature type="transmembrane region" description="Helical" evidence="12">
    <location>
        <begin position="411"/>
        <end position="430"/>
    </location>
</feature>